<comment type="caution">
    <text evidence="2">The sequence shown here is derived from an EMBL/GenBank/DDBJ whole genome shotgun (WGS) entry which is preliminary data.</text>
</comment>
<dbReference type="InterPro" id="IPR056924">
    <property type="entry name" value="SH3_Tf2-1"/>
</dbReference>
<proteinExistence type="predicted"/>
<dbReference type="OrthoDB" id="913535at2759"/>
<evidence type="ECO:0000313" key="2">
    <source>
        <dbReference type="EMBL" id="PIN02390.1"/>
    </source>
</evidence>
<dbReference type="Proteomes" id="UP000231279">
    <property type="component" value="Unassembled WGS sequence"/>
</dbReference>
<keyword evidence="3" id="KW-1185">Reference proteome</keyword>
<dbReference type="PANTHER" id="PTHR46148:SF52">
    <property type="entry name" value="OS04G0603800 PROTEIN"/>
    <property type="match status" value="1"/>
</dbReference>
<name>A0A2G9GBM7_9LAMI</name>
<reference evidence="3" key="1">
    <citation type="journal article" date="2018" name="Gigascience">
        <title>Genome assembly of the Pink Ipe (Handroanthus impetiginosus, Bignoniaceae), a highly valued, ecologically keystone Neotropical timber forest tree.</title>
        <authorList>
            <person name="Silva-Junior O.B."/>
            <person name="Grattapaglia D."/>
            <person name="Novaes E."/>
            <person name="Collevatti R.G."/>
        </authorList>
    </citation>
    <scope>NUCLEOTIDE SEQUENCE [LARGE SCALE GENOMIC DNA]</scope>
    <source>
        <strain evidence="3">cv. UFG-1</strain>
    </source>
</reference>
<dbReference type="PANTHER" id="PTHR46148">
    <property type="entry name" value="CHROMO DOMAIN-CONTAINING PROTEIN"/>
    <property type="match status" value="1"/>
</dbReference>
<gene>
    <name evidence="2" type="ORF">CDL12_25098</name>
</gene>
<evidence type="ECO:0000313" key="3">
    <source>
        <dbReference type="Proteomes" id="UP000231279"/>
    </source>
</evidence>
<organism evidence="2 3">
    <name type="scientific">Handroanthus impetiginosus</name>
    <dbReference type="NCBI Taxonomy" id="429701"/>
    <lineage>
        <taxon>Eukaryota</taxon>
        <taxon>Viridiplantae</taxon>
        <taxon>Streptophyta</taxon>
        <taxon>Embryophyta</taxon>
        <taxon>Tracheophyta</taxon>
        <taxon>Spermatophyta</taxon>
        <taxon>Magnoliopsida</taxon>
        <taxon>eudicotyledons</taxon>
        <taxon>Gunneridae</taxon>
        <taxon>Pentapetalae</taxon>
        <taxon>asterids</taxon>
        <taxon>lamiids</taxon>
        <taxon>Lamiales</taxon>
        <taxon>Bignoniaceae</taxon>
        <taxon>Crescentiina</taxon>
        <taxon>Tabebuia alliance</taxon>
        <taxon>Handroanthus</taxon>
    </lineage>
</organism>
<evidence type="ECO:0000259" key="1">
    <source>
        <dbReference type="Pfam" id="PF24626"/>
    </source>
</evidence>
<protein>
    <recommendedName>
        <fullName evidence="1">Tf2-1-like SH3-like domain-containing protein</fullName>
    </recommendedName>
</protein>
<accession>A0A2G9GBM7</accession>
<dbReference type="Pfam" id="PF24626">
    <property type="entry name" value="SH3_Tf2-1"/>
    <property type="match status" value="1"/>
</dbReference>
<dbReference type="AlphaFoldDB" id="A0A2G9GBM7"/>
<dbReference type="EMBL" id="NKXS01005949">
    <property type="protein sequence ID" value="PIN02390.1"/>
    <property type="molecule type" value="Genomic_DNA"/>
</dbReference>
<feature type="domain" description="Tf2-1-like SH3-like" evidence="1">
    <location>
        <begin position="37"/>
        <end position="88"/>
    </location>
</feature>
<sequence length="131" mass="14799">MEVDANMHGLNTALVLVIQKNFGIGNLLYLELHTYYQNSLSLCRDLKLAPKYCGPYKITGNIAGVAYRMELSSNNIIHLKFHISLLKQKIGRKHSPTIELLEMDKNGIFKNNMVVAQIFVQWAHLSLGQAT</sequence>